<dbReference type="Proteomes" id="UP001305779">
    <property type="component" value="Unassembled WGS sequence"/>
</dbReference>
<reference evidence="2 3" key="1">
    <citation type="journal article" date="2023" name="G3 (Bethesda)">
        <title>A chromosome-level genome assembly of Zasmidium syzygii isolated from banana leaves.</title>
        <authorList>
            <person name="van Westerhoven A.C."/>
            <person name="Mehrabi R."/>
            <person name="Talebi R."/>
            <person name="Steentjes M.B.F."/>
            <person name="Corcolon B."/>
            <person name="Chong P.A."/>
            <person name="Kema G.H.J."/>
            <person name="Seidl M.F."/>
        </authorList>
    </citation>
    <scope>NUCLEOTIDE SEQUENCE [LARGE SCALE GENOMIC DNA]</scope>
    <source>
        <strain evidence="2 3">P124</strain>
    </source>
</reference>
<sequence>MAAMLRDMTFDEVMNFARMSVHESMDLVKPRQQRDRIMARPLPQTAPDDHPPPLPPLCIRQNITFQSLPAEIRNRIYELALPSKNNGDPPLVVASPTWDNLMVSAVEPGITRACRQTRSESLKMFYEANDFHVYIERLDFRPLIAFVKSKSNMISTKLRIHVYMLDRVTCYSGLTPFALAWNTVKRFELFHLEIHSAFDGPGKRQCSAVASAVGIAEQKRTKRAMQSRLEVIDFTSRVTCLVKKGIAREGHTYNQHQILSTYTNATTTNDSTNNVVRILILGATGYIGLATSLALRRNSHIVYGLARTPAKAQDLAKNEIIPIIGTVEDGAYLKAIDEHNIDVVIDTAAVYDASWKVLEGVKKAGEERLKKRGKGSPKLGFVYTPGTWVHGTSSARLNDLNPADRFGVDTASPAPPPDLVAWRPKLENAVLEARDVLDVVVLRPACLYGRGSFIWSAWFGELLKAAEGKKETVVLECDANSTLSLVHVDEVASALTVTAEKISALGSVYPVFDIVSSRESARLILQGGAKSMGFEGTVEFVKPKDPFAVAMSTSARLDSPRARDLLGWESKRMFGMLDEVEIITAAWLASRT</sequence>
<protein>
    <recommendedName>
        <fullName evidence="1">NAD-dependent epimerase/dehydratase domain-containing protein</fullName>
    </recommendedName>
</protein>
<organism evidence="2 3">
    <name type="scientific">Zasmidium cellare</name>
    <name type="common">Wine cellar mold</name>
    <name type="synonym">Racodium cellare</name>
    <dbReference type="NCBI Taxonomy" id="395010"/>
    <lineage>
        <taxon>Eukaryota</taxon>
        <taxon>Fungi</taxon>
        <taxon>Dikarya</taxon>
        <taxon>Ascomycota</taxon>
        <taxon>Pezizomycotina</taxon>
        <taxon>Dothideomycetes</taxon>
        <taxon>Dothideomycetidae</taxon>
        <taxon>Mycosphaerellales</taxon>
        <taxon>Mycosphaerellaceae</taxon>
        <taxon>Zasmidium</taxon>
    </lineage>
</organism>
<dbReference type="InterPro" id="IPR051783">
    <property type="entry name" value="NAD(P)-dependent_oxidoreduct"/>
</dbReference>
<proteinExistence type="predicted"/>
<dbReference type="PANTHER" id="PTHR48079">
    <property type="entry name" value="PROTEIN YEEZ"/>
    <property type="match status" value="1"/>
</dbReference>
<dbReference type="Gene3D" id="3.40.50.720">
    <property type="entry name" value="NAD(P)-binding Rossmann-like Domain"/>
    <property type="match status" value="1"/>
</dbReference>
<gene>
    <name evidence="2" type="ORF">PRZ48_009481</name>
</gene>
<dbReference type="InterPro" id="IPR036291">
    <property type="entry name" value="NAD(P)-bd_dom_sf"/>
</dbReference>
<accession>A0ABR0ECH0</accession>
<dbReference type="PANTHER" id="PTHR48079:SF3">
    <property type="entry name" value="NAD-DEPENDENT EPIMERASE_DEHYDRATASE DOMAIN-CONTAINING PROTEIN"/>
    <property type="match status" value="1"/>
</dbReference>
<evidence type="ECO:0000313" key="2">
    <source>
        <dbReference type="EMBL" id="KAK4498970.1"/>
    </source>
</evidence>
<name>A0ABR0ECH0_ZASCE</name>
<comment type="caution">
    <text evidence="2">The sequence shown here is derived from an EMBL/GenBank/DDBJ whole genome shotgun (WGS) entry which is preliminary data.</text>
</comment>
<dbReference type="EMBL" id="JAXOVC010000007">
    <property type="protein sequence ID" value="KAK4498970.1"/>
    <property type="molecule type" value="Genomic_DNA"/>
</dbReference>
<dbReference type="InterPro" id="IPR001509">
    <property type="entry name" value="Epimerase_deHydtase"/>
</dbReference>
<dbReference type="Pfam" id="PF01370">
    <property type="entry name" value="Epimerase"/>
    <property type="match status" value="1"/>
</dbReference>
<keyword evidence="3" id="KW-1185">Reference proteome</keyword>
<dbReference type="SUPFAM" id="SSF51735">
    <property type="entry name" value="NAD(P)-binding Rossmann-fold domains"/>
    <property type="match status" value="1"/>
</dbReference>
<evidence type="ECO:0000313" key="3">
    <source>
        <dbReference type="Proteomes" id="UP001305779"/>
    </source>
</evidence>
<feature type="domain" description="NAD-dependent epimerase/dehydratase" evidence="1">
    <location>
        <begin position="278"/>
        <end position="355"/>
    </location>
</feature>
<evidence type="ECO:0000259" key="1">
    <source>
        <dbReference type="Pfam" id="PF01370"/>
    </source>
</evidence>